<name>A0AA36DB69_9BILA</name>
<gene>
    <name evidence="1" type="ORF">MSPICULIGERA_LOCUS21546</name>
</gene>
<dbReference type="Proteomes" id="UP001177023">
    <property type="component" value="Unassembled WGS sequence"/>
</dbReference>
<proteinExistence type="predicted"/>
<dbReference type="AlphaFoldDB" id="A0AA36DB69"/>
<comment type="caution">
    <text evidence="1">The sequence shown here is derived from an EMBL/GenBank/DDBJ whole genome shotgun (WGS) entry which is preliminary data.</text>
</comment>
<evidence type="ECO:0000313" key="2">
    <source>
        <dbReference type="Proteomes" id="UP001177023"/>
    </source>
</evidence>
<accession>A0AA36DB69</accession>
<evidence type="ECO:0000313" key="1">
    <source>
        <dbReference type="EMBL" id="CAJ0583466.1"/>
    </source>
</evidence>
<keyword evidence="2" id="KW-1185">Reference proteome</keyword>
<dbReference type="EMBL" id="CATQJA010002665">
    <property type="protein sequence ID" value="CAJ0583466.1"/>
    <property type="molecule type" value="Genomic_DNA"/>
</dbReference>
<sequence>MDEGVVEAVDPIEQQMEQNLPIDRNLIELGDNNEKKSFEENTEALQPRNERADTRLRATLMNFKFKFAKLEADMLGMRPYMALMEDLAAAGSAENERLKQELGDEISRLKRENDQVGIWHWTGDRKQIRDVCRCTNGAVFLQ</sequence>
<reference evidence="1" key="1">
    <citation type="submission" date="2023-06" db="EMBL/GenBank/DDBJ databases">
        <authorList>
            <person name="Delattre M."/>
        </authorList>
    </citation>
    <scope>NUCLEOTIDE SEQUENCE</scope>
    <source>
        <strain evidence="1">AF72</strain>
    </source>
</reference>
<protein>
    <submittedName>
        <fullName evidence="1">Uncharacterized protein</fullName>
    </submittedName>
</protein>
<organism evidence="1 2">
    <name type="scientific">Mesorhabditis spiculigera</name>
    <dbReference type="NCBI Taxonomy" id="96644"/>
    <lineage>
        <taxon>Eukaryota</taxon>
        <taxon>Metazoa</taxon>
        <taxon>Ecdysozoa</taxon>
        <taxon>Nematoda</taxon>
        <taxon>Chromadorea</taxon>
        <taxon>Rhabditida</taxon>
        <taxon>Rhabditina</taxon>
        <taxon>Rhabditomorpha</taxon>
        <taxon>Rhabditoidea</taxon>
        <taxon>Rhabditidae</taxon>
        <taxon>Mesorhabditinae</taxon>
        <taxon>Mesorhabditis</taxon>
    </lineage>
</organism>
<feature type="non-terminal residue" evidence="1">
    <location>
        <position position="1"/>
    </location>
</feature>